<keyword evidence="1" id="KW-1133">Transmembrane helix</keyword>
<dbReference type="STRING" id="1280948.HY36_04135"/>
<accession>A0A059E2H0</accession>
<keyword evidence="1" id="KW-0812">Transmembrane</keyword>
<protein>
    <submittedName>
        <fullName evidence="2">Uncharacterized protein</fullName>
    </submittedName>
</protein>
<evidence type="ECO:0000313" key="2">
    <source>
        <dbReference type="EMBL" id="KCZ61747.1"/>
    </source>
</evidence>
<dbReference type="EMBL" id="AWFH01000012">
    <property type="protein sequence ID" value="KCZ61747.1"/>
    <property type="molecule type" value="Genomic_DNA"/>
</dbReference>
<evidence type="ECO:0000313" key="3">
    <source>
        <dbReference type="Proteomes" id="UP000024547"/>
    </source>
</evidence>
<reference evidence="2 3" key="1">
    <citation type="journal article" date="2014" name="Antonie Van Leeuwenhoek">
        <title>Hyphomonas beringensis sp. nov. and Hyphomonas chukchiensis sp. nov., isolated from surface seawater of the Bering Sea and Chukchi Sea.</title>
        <authorList>
            <person name="Li C."/>
            <person name="Lai Q."/>
            <person name="Li G."/>
            <person name="Dong C."/>
            <person name="Wang J."/>
            <person name="Liao Y."/>
            <person name="Shao Z."/>
        </authorList>
    </citation>
    <scope>NUCLEOTIDE SEQUENCE [LARGE SCALE GENOMIC DNA]</scope>
    <source>
        <strain evidence="2 3">22II1-22F38</strain>
    </source>
</reference>
<keyword evidence="3" id="KW-1185">Reference proteome</keyword>
<gene>
    <name evidence="2" type="ORF">HY36_04135</name>
</gene>
<dbReference type="Proteomes" id="UP000024547">
    <property type="component" value="Unassembled WGS sequence"/>
</dbReference>
<evidence type="ECO:0000256" key="1">
    <source>
        <dbReference type="SAM" id="Phobius"/>
    </source>
</evidence>
<feature type="transmembrane region" description="Helical" evidence="1">
    <location>
        <begin position="12"/>
        <end position="35"/>
    </location>
</feature>
<name>A0A059E2H0_9PROT</name>
<sequence length="44" mass="4886">MRKRANPFALSWFRWMLALILAAVIVYVVGGSGVVPFSMTAAMR</sequence>
<dbReference type="AlphaFoldDB" id="A0A059E2H0"/>
<organism evidence="2 3">
    <name type="scientific">Hyphomonas atlantica</name>
    <dbReference type="NCBI Taxonomy" id="1280948"/>
    <lineage>
        <taxon>Bacteria</taxon>
        <taxon>Pseudomonadati</taxon>
        <taxon>Pseudomonadota</taxon>
        <taxon>Alphaproteobacteria</taxon>
        <taxon>Hyphomonadales</taxon>
        <taxon>Hyphomonadaceae</taxon>
        <taxon>Hyphomonas</taxon>
    </lineage>
</organism>
<proteinExistence type="predicted"/>
<keyword evidence="1" id="KW-0472">Membrane</keyword>
<comment type="caution">
    <text evidence="2">The sequence shown here is derived from an EMBL/GenBank/DDBJ whole genome shotgun (WGS) entry which is preliminary data.</text>
</comment>